<evidence type="ECO:0000313" key="2">
    <source>
        <dbReference type="Proteomes" id="UP000325516"/>
    </source>
</evidence>
<sequence>MQNPIDAADVLALEWDAVLAHRGDASTVAQVKDRFIDHGVTPEAVAAALRDGGSGIAAAAASGREDWAAPYGGFLAVALIAAEVAAYSSHLVARASAVRSVAVDALLEDFSAVSVAGELGVSRQKVYEIARDSAKRRASIARGHDRPF</sequence>
<keyword evidence="2" id="KW-1185">Reference proteome</keyword>
<organism evidence="1 2">
    <name type="scientific">Microbacterium lushaniae</name>
    <dbReference type="NCBI Taxonomy" id="2614639"/>
    <lineage>
        <taxon>Bacteria</taxon>
        <taxon>Bacillati</taxon>
        <taxon>Actinomycetota</taxon>
        <taxon>Actinomycetes</taxon>
        <taxon>Micrococcales</taxon>
        <taxon>Microbacteriaceae</taxon>
        <taxon>Microbacterium</taxon>
    </lineage>
</organism>
<proteinExistence type="predicted"/>
<dbReference type="Proteomes" id="UP000325516">
    <property type="component" value="Chromosome"/>
</dbReference>
<dbReference type="AlphaFoldDB" id="A0A5J6L0H9"/>
<reference evidence="2" key="1">
    <citation type="submission" date="2019-09" db="EMBL/GenBank/DDBJ databases">
        <title>Mumia zhuanghuii sp. nov. isolated from the intestinal contents of plateau pika (Ochotona curzoniae) in the Qinghai-Tibet plateau of China.</title>
        <authorList>
            <person name="Tian Z."/>
        </authorList>
    </citation>
    <scope>NUCLEOTIDE SEQUENCE [LARGE SCALE GENOMIC DNA]</scope>
    <source>
        <strain evidence="2">L-031</strain>
    </source>
</reference>
<dbReference type="RefSeq" id="WP_150923576.1">
    <property type="nucleotide sequence ID" value="NZ_CP044232.1"/>
</dbReference>
<evidence type="ECO:0000313" key="1">
    <source>
        <dbReference type="EMBL" id="QEW01932.1"/>
    </source>
</evidence>
<dbReference type="KEGG" id="mlz:F6J85_01675"/>
<accession>A0A5J6L0H9</accession>
<gene>
    <name evidence="1" type="ORF">F6J85_01675</name>
</gene>
<name>A0A5J6L0H9_9MICO</name>
<protein>
    <submittedName>
        <fullName evidence="1">Uncharacterized protein</fullName>
    </submittedName>
</protein>
<dbReference type="EMBL" id="CP044232">
    <property type="protein sequence ID" value="QEW01932.1"/>
    <property type="molecule type" value="Genomic_DNA"/>
</dbReference>